<dbReference type="PANTHER" id="PTHR48041:SF139">
    <property type="entry name" value="PROTEIN SCARLET"/>
    <property type="match status" value="1"/>
</dbReference>
<evidence type="ECO:0000256" key="5">
    <source>
        <dbReference type="ARBA" id="ARBA00022840"/>
    </source>
</evidence>
<dbReference type="Proteomes" id="UP000039865">
    <property type="component" value="Unassembled WGS sequence"/>
</dbReference>
<reference evidence="10 11" key="1">
    <citation type="submission" date="2014-06" db="EMBL/GenBank/DDBJ databases">
        <authorList>
            <person name="Swart Estienne"/>
        </authorList>
    </citation>
    <scope>NUCLEOTIDE SEQUENCE [LARGE SCALE GENOMIC DNA]</scope>
    <source>
        <strain evidence="10 11">130c</strain>
    </source>
</reference>
<evidence type="ECO:0000313" key="11">
    <source>
        <dbReference type="Proteomes" id="UP000039865"/>
    </source>
</evidence>
<feature type="transmembrane region" description="Helical" evidence="8">
    <location>
        <begin position="404"/>
        <end position="428"/>
    </location>
</feature>
<dbReference type="Pfam" id="PF01061">
    <property type="entry name" value="ABC2_membrane"/>
    <property type="match status" value="1"/>
</dbReference>
<evidence type="ECO:0000256" key="2">
    <source>
        <dbReference type="ARBA" id="ARBA00022448"/>
    </source>
</evidence>
<dbReference type="PANTHER" id="PTHR48041">
    <property type="entry name" value="ABC TRANSPORTER G FAMILY MEMBER 28"/>
    <property type="match status" value="1"/>
</dbReference>
<dbReference type="InterPro" id="IPR013525">
    <property type="entry name" value="ABC2_TM"/>
</dbReference>
<evidence type="ECO:0000256" key="3">
    <source>
        <dbReference type="ARBA" id="ARBA00022692"/>
    </source>
</evidence>
<keyword evidence="11" id="KW-1185">Reference proteome</keyword>
<keyword evidence="6 8" id="KW-1133">Transmembrane helix</keyword>
<dbReference type="GO" id="GO:0140359">
    <property type="term" value="F:ABC-type transporter activity"/>
    <property type="evidence" value="ECO:0007669"/>
    <property type="project" value="InterPro"/>
</dbReference>
<evidence type="ECO:0000256" key="7">
    <source>
        <dbReference type="ARBA" id="ARBA00023136"/>
    </source>
</evidence>
<name>A0A077ZVC2_STYLE</name>
<dbReference type="PROSITE" id="PS50893">
    <property type="entry name" value="ABC_TRANSPORTER_2"/>
    <property type="match status" value="1"/>
</dbReference>
<feature type="transmembrane region" description="Helical" evidence="8">
    <location>
        <begin position="373"/>
        <end position="392"/>
    </location>
</feature>
<dbReference type="FunCoup" id="A0A077ZVC2">
    <property type="interactions" value="3"/>
</dbReference>
<organism evidence="10 11">
    <name type="scientific">Stylonychia lemnae</name>
    <name type="common">Ciliate</name>
    <dbReference type="NCBI Taxonomy" id="5949"/>
    <lineage>
        <taxon>Eukaryota</taxon>
        <taxon>Sar</taxon>
        <taxon>Alveolata</taxon>
        <taxon>Ciliophora</taxon>
        <taxon>Intramacronucleata</taxon>
        <taxon>Spirotrichea</taxon>
        <taxon>Stichotrichia</taxon>
        <taxon>Sporadotrichida</taxon>
        <taxon>Oxytrichidae</taxon>
        <taxon>Stylonychinae</taxon>
        <taxon>Stylonychia</taxon>
    </lineage>
</organism>
<keyword evidence="3 8" id="KW-0812">Transmembrane</keyword>
<evidence type="ECO:0000256" key="6">
    <source>
        <dbReference type="ARBA" id="ARBA00022989"/>
    </source>
</evidence>
<dbReference type="Pfam" id="PF00005">
    <property type="entry name" value="ABC_tran"/>
    <property type="match status" value="1"/>
</dbReference>
<evidence type="ECO:0000256" key="1">
    <source>
        <dbReference type="ARBA" id="ARBA00004141"/>
    </source>
</evidence>
<dbReference type="InterPro" id="IPR027417">
    <property type="entry name" value="P-loop_NTPase"/>
</dbReference>
<dbReference type="Pfam" id="PF19055">
    <property type="entry name" value="ABC2_membrane_7"/>
    <property type="match status" value="1"/>
</dbReference>
<feature type="transmembrane region" description="Helical" evidence="8">
    <location>
        <begin position="449"/>
        <end position="474"/>
    </location>
</feature>
<keyword evidence="5" id="KW-0067">ATP-binding</keyword>
<feature type="transmembrane region" description="Helical" evidence="8">
    <location>
        <begin position="486"/>
        <end position="506"/>
    </location>
</feature>
<dbReference type="InterPro" id="IPR003593">
    <property type="entry name" value="AAA+_ATPase"/>
</dbReference>
<dbReference type="InterPro" id="IPR050352">
    <property type="entry name" value="ABCG_transporters"/>
</dbReference>
<dbReference type="Gene3D" id="3.40.50.300">
    <property type="entry name" value="P-loop containing nucleotide triphosphate hydrolases"/>
    <property type="match status" value="1"/>
</dbReference>
<gene>
    <name evidence="10" type="primary">Contig5096.g5447</name>
    <name evidence="10" type="ORF">STYLEM_2833</name>
</gene>
<protein>
    <submittedName>
        <fullName evidence="10">Abc transporter family protein</fullName>
    </submittedName>
</protein>
<dbReference type="GO" id="GO:0016887">
    <property type="term" value="F:ATP hydrolysis activity"/>
    <property type="evidence" value="ECO:0007669"/>
    <property type="project" value="InterPro"/>
</dbReference>
<dbReference type="EMBL" id="CCKQ01002746">
    <property type="protein sequence ID" value="CDW73845.1"/>
    <property type="molecule type" value="Genomic_DNA"/>
</dbReference>
<evidence type="ECO:0000256" key="8">
    <source>
        <dbReference type="SAM" id="Phobius"/>
    </source>
</evidence>
<sequence>MSKSTITPQEDLFKAVQNAIERRKNPVKLTFENLEYEVEVKLNAQDAKAKGQKTMRQRIVKGASGYALPGQALYIMGSSGAGKTSLLNLISDRIASTRANKMSGKVLINDTVPLTQSTFGQVASYVMQDDVLFHNFTPREALRFAARLKLPISIQEQDKRVEDLLHELGLLGAADTLIGNARFKSLSGGERKRTAIGVELISDPSMILLDEPTSGLDSFKALSIVKLLQKLARNGMTVIATLHQPSSEAFTIFDRLILMADGHIMYQGLARDSTKYFSSIGLNCPLFSNPADYYMKVLTINYPKQESDEKKLTFMMNSYDQRQKSIVQKEQSQIKIQEFDFNESRIQQTGFCFQMKQLIGRNSLNQRRDPRQTFVKIFQTIFMALVILPIFWDLSGNGFVVQMGLAGAIFFMLVNMTFGGVLGTILVFQDERPVFLREFSNRMYQVPAYYLAKVLVETPVMALNPLLNAIIVYFGIGLTATASQFFYFYLITLMVSFCAASIGYFVSSLFEKEEDAVGMAPLFVLPQVIFGGFFANSGNYPVWIGWLQYLSPLRYGQEALIINEFLPRTYKSNEINLVDYLKYDLGMTKCLVIMLALIIGFRIISMIFLRLLVSKFQ</sequence>
<proteinExistence type="predicted"/>
<dbReference type="InterPro" id="IPR043926">
    <property type="entry name" value="ABCG_dom"/>
</dbReference>
<dbReference type="OrthoDB" id="184675at2759"/>
<dbReference type="OMA" id="IFPHEQY"/>
<dbReference type="InterPro" id="IPR003439">
    <property type="entry name" value="ABC_transporter-like_ATP-bd"/>
</dbReference>
<feature type="transmembrane region" description="Helical" evidence="8">
    <location>
        <begin position="518"/>
        <end position="535"/>
    </location>
</feature>
<dbReference type="GO" id="GO:0005524">
    <property type="term" value="F:ATP binding"/>
    <property type="evidence" value="ECO:0007669"/>
    <property type="project" value="UniProtKB-KW"/>
</dbReference>
<evidence type="ECO:0000259" key="9">
    <source>
        <dbReference type="PROSITE" id="PS50893"/>
    </source>
</evidence>
<dbReference type="AlphaFoldDB" id="A0A077ZVC2"/>
<evidence type="ECO:0000256" key="4">
    <source>
        <dbReference type="ARBA" id="ARBA00022741"/>
    </source>
</evidence>
<evidence type="ECO:0000313" key="10">
    <source>
        <dbReference type="EMBL" id="CDW73845.1"/>
    </source>
</evidence>
<comment type="subcellular location">
    <subcellularLocation>
        <location evidence="1">Membrane</location>
        <topology evidence="1">Multi-pass membrane protein</topology>
    </subcellularLocation>
</comment>
<accession>A0A077ZVC2</accession>
<dbReference type="InParanoid" id="A0A077ZVC2"/>
<dbReference type="GO" id="GO:0016020">
    <property type="term" value="C:membrane"/>
    <property type="evidence" value="ECO:0007669"/>
    <property type="project" value="UniProtKB-SubCell"/>
</dbReference>
<feature type="domain" description="ABC transporter" evidence="9">
    <location>
        <begin position="42"/>
        <end position="286"/>
    </location>
</feature>
<keyword evidence="2" id="KW-0813">Transport</keyword>
<keyword evidence="7 8" id="KW-0472">Membrane</keyword>
<dbReference type="SMART" id="SM00382">
    <property type="entry name" value="AAA"/>
    <property type="match status" value="1"/>
</dbReference>
<keyword evidence="4" id="KW-0547">Nucleotide-binding</keyword>
<feature type="transmembrane region" description="Helical" evidence="8">
    <location>
        <begin position="591"/>
        <end position="613"/>
    </location>
</feature>
<dbReference type="SUPFAM" id="SSF52540">
    <property type="entry name" value="P-loop containing nucleoside triphosphate hydrolases"/>
    <property type="match status" value="1"/>
</dbReference>